<dbReference type="CDD" id="cd04486">
    <property type="entry name" value="YhcR_OBF_like"/>
    <property type="match status" value="1"/>
</dbReference>
<dbReference type="Pfam" id="PF03372">
    <property type="entry name" value="Exo_endo_phos"/>
    <property type="match status" value="1"/>
</dbReference>
<keyword evidence="3" id="KW-0540">Nuclease</keyword>
<reference evidence="3 4" key="1">
    <citation type="submission" date="2021-02" db="EMBL/GenBank/DDBJ databases">
        <title>Niveibacterium changnyeongensis HC41.</title>
        <authorList>
            <person name="Kang M."/>
        </authorList>
    </citation>
    <scope>NUCLEOTIDE SEQUENCE [LARGE SCALE GENOMIC DNA]</scope>
    <source>
        <strain evidence="3 4">HC41</strain>
    </source>
</reference>
<name>A0ABX7M750_9RHOO</name>
<dbReference type="InterPro" id="IPR005135">
    <property type="entry name" value="Endo/exonuclease/phosphatase"/>
</dbReference>
<organism evidence="3 4">
    <name type="scientific">Niveibacterium microcysteis</name>
    <dbReference type="NCBI Taxonomy" id="2811415"/>
    <lineage>
        <taxon>Bacteria</taxon>
        <taxon>Pseudomonadati</taxon>
        <taxon>Pseudomonadota</taxon>
        <taxon>Betaproteobacteria</taxon>
        <taxon>Rhodocyclales</taxon>
        <taxon>Rhodocyclaceae</taxon>
        <taxon>Niveibacterium</taxon>
    </lineage>
</organism>
<feature type="chain" id="PRO_5045894681" evidence="1">
    <location>
        <begin position="27"/>
        <end position="596"/>
    </location>
</feature>
<gene>
    <name evidence="3" type="ORF">JY500_02680</name>
</gene>
<evidence type="ECO:0000259" key="2">
    <source>
        <dbReference type="Pfam" id="PF03372"/>
    </source>
</evidence>
<sequence>MMRTKLPLHRIVPGLLALLAATGASAMTIGEVQGTGHLSPYAGRSVEDLRGVVTAVSRNGFWLQDETPDADERSADAVFVYLAKGEKPAVGDRLAVSGRVGEYRPGRNPDNLTITQLDDARWQRLAAGVPLPAPVRIGDGGRLPPTAAIAPTLGNVEAARRALEPRRYAMDFFESLEGMRVEIDDAVAVSARGKRGELVVIAAAQAETGLRSARGALTIAPGAFNPHRILIDDSLAATPAGVKVGDHLRGVRGVVDYAYGSYRLKLTETPQLVSKSLPADAAPALAPGQLAVAAYNVENLGGDAPQARFDALARQIVGPLRAPHLLALEEVQDSSGARDNGVTDATRTLTRLTDAVRAAGGPAYRWIDIAPENNADGGAPGANIRQVILYDPARVQLDGSVGGAKDAVAIGVGGKLQPAAGRIAPSDPAFESSRKPLVAQFTVAGKRLVVVATHFVSKRMDQPLFGPQQPPFAGSEVQRVAQAAVVADFVRTLRGHRADAAIVVLGDFNDFAFGPAAQALEAAGLANLTLGLPPQERYSFIYQGNAQALDHVFVSPPLAGQALRGYQIVHLNAEYPDAQSDHDPVRAVFDIDAIPR</sequence>
<dbReference type="Gene3D" id="3.60.10.10">
    <property type="entry name" value="Endonuclease/exonuclease/phosphatase"/>
    <property type="match status" value="1"/>
</dbReference>
<dbReference type="EMBL" id="CP071060">
    <property type="protein sequence ID" value="QSI77580.1"/>
    <property type="molecule type" value="Genomic_DNA"/>
</dbReference>
<evidence type="ECO:0000313" key="4">
    <source>
        <dbReference type="Proteomes" id="UP000663570"/>
    </source>
</evidence>
<dbReference type="Proteomes" id="UP000663570">
    <property type="component" value="Chromosome"/>
</dbReference>
<proteinExistence type="predicted"/>
<accession>A0ABX7M750</accession>
<dbReference type="PANTHER" id="PTHR42834:SF1">
    <property type="entry name" value="ENDONUCLEASE_EXONUCLEASE_PHOSPHATASE FAMILY PROTEIN (AFU_ORTHOLOGUE AFUA_3G09210)"/>
    <property type="match status" value="1"/>
</dbReference>
<keyword evidence="1" id="KW-0732">Signal</keyword>
<protein>
    <submittedName>
        <fullName evidence="3">Endonuclease/exonuclease/phosphatase family protein</fullName>
    </submittedName>
</protein>
<evidence type="ECO:0000256" key="1">
    <source>
        <dbReference type="SAM" id="SignalP"/>
    </source>
</evidence>
<dbReference type="RefSeq" id="WP_206254992.1">
    <property type="nucleotide sequence ID" value="NZ_CP071060.1"/>
</dbReference>
<feature type="domain" description="Endonuclease/exonuclease/phosphatase" evidence="2">
    <location>
        <begin position="295"/>
        <end position="561"/>
    </location>
</feature>
<dbReference type="GO" id="GO:0004519">
    <property type="term" value="F:endonuclease activity"/>
    <property type="evidence" value="ECO:0007669"/>
    <property type="project" value="UniProtKB-KW"/>
</dbReference>
<evidence type="ECO:0000313" key="3">
    <source>
        <dbReference type="EMBL" id="QSI77580.1"/>
    </source>
</evidence>
<dbReference type="InterPro" id="IPR036691">
    <property type="entry name" value="Endo/exonu/phosph_ase_sf"/>
</dbReference>
<dbReference type="SUPFAM" id="SSF56219">
    <property type="entry name" value="DNase I-like"/>
    <property type="match status" value="1"/>
</dbReference>
<keyword evidence="3" id="KW-0378">Hydrolase</keyword>
<keyword evidence="4" id="KW-1185">Reference proteome</keyword>
<feature type="signal peptide" evidence="1">
    <location>
        <begin position="1"/>
        <end position="26"/>
    </location>
</feature>
<keyword evidence="3" id="KW-0255">Endonuclease</keyword>
<dbReference type="PANTHER" id="PTHR42834">
    <property type="entry name" value="ENDONUCLEASE/EXONUCLEASE/PHOSPHATASE FAMILY PROTEIN (AFU_ORTHOLOGUE AFUA_3G09210)"/>
    <property type="match status" value="1"/>
</dbReference>